<protein>
    <submittedName>
        <fullName evidence="3">CPBP family intramembrane metalloprotease</fullName>
    </submittedName>
</protein>
<dbReference type="OrthoDB" id="3693644at2"/>
<feature type="transmembrane region" description="Helical" evidence="1">
    <location>
        <begin position="187"/>
        <end position="212"/>
    </location>
</feature>
<keyword evidence="3" id="KW-0378">Hydrolase</keyword>
<keyword evidence="1" id="KW-1133">Transmembrane helix</keyword>
<keyword evidence="1" id="KW-0812">Transmembrane</keyword>
<keyword evidence="4" id="KW-1185">Reference proteome</keyword>
<sequence length="242" mass="26001">MSSGRSRSATAAGAVAVVSIGAIPFVSDFPVAVAALAYLAILATGRTRLSWLGKGLAGRIVRRLVRVAIFFVPVPFVATVTWSGGVVESLVAVAFAFALLAPDRRNIVRELSPARLALRSYRSGDEPLRDFIAFAGAGVAQEYFYRGVVLTALLPQLGWFAILPAAAMFVFEHVAQGGGLHFDRRDLINQTIMSIVFGALAIHAGSVLPAVIGHTVYNLPNVIQIFVRIHAQRSDRRIRHDG</sequence>
<name>A0A563ES04_9PSEU</name>
<gene>
    <name evidence="3" type="ORF">FKR81_19880</name>
</gene>
<dbReference type="Pfam" id="PF02517">
    <property type="entry name" value="Rce1-like"/>
    <property type="match status" value="1"/>
</dbReference>
<feature type="transmembrane region" description="Helical" evidence="1">
    <location>
        <begin position="89"/>
        <end position="107"/>
    </location>
</feature>
<dbReference type="EMBL" id="VOBR01000012">
    <property type="protein sequence ID" value="TWP50439.1"/>
    <property type="molecule type" value="Genomic_DNA"/>
</dbReference>
<comment type="caution">
    <text evidence="3">The sequence shown here is derived from an EMBL/GenBank/DDBJ whole genome shotgun (WGS) entry which is preliminary data.</text>
</comment>
<dbReference type="InterPro" id="IPR003675">
    <property type="entry name" value="Rce1/LyrA-like_dom"/>
</dbReference>
<evidence type="ECO:0000256" key="1">
    <source>
        <dbReference type="SAM" id="Phobius"/>
    </source>
</evidence>
<dbReference type="RefSeq" id="WP_146353601.1">
    <property type="nucleotide sequence ID" value="NZ_VOBR01000012.1"/>
</dbReference>
<reference evidence="3 4" key="1">
    <citation type="submission" date="2019-07" db="EMBL/GenBank/DDBJ databases">
        <title>Lentzea xizangensis sp. nov., isolated from Qinghai-Tibetan Plateau Soils.</title>
        <authorList>
            <person name="Huang J."/>
        </authorList>
    </citation>
    <scope>NUCLEOTIDE SEQUENCE [LARGE SCALE GENOMIC DNA]</scope>
    <source>
        <strain evidence="3 4">FXJ1.1311</strain>
    </source>
</reference>
<feature type="transmembrane region" description="Helical" evidence="1">
    <location>
        <begin position="12"/>
        <end position="43"/>
    </location>
</feature>
<dbReference type="GO" id="GO:0006508">
    <property type="term" value="P:proteolysis"/>
    <property type="evidence" value="ECO:0007669"/>
    <property type="project" value="UniProtKB-KW"/>
</dbReference>
<organism evidence="3 4">
    <name type="scientific">Lentzea tibetensis</name>
    <dbReference type="NCBI Taxonomy" id="2591470"/>
    <lineage>
        <taxon>Bacteria</taxon>
        <taxon>Bacillati</taxon>
        <taxon>Actinomycetota</taxon>
        <taxon>Actinomycetes</taxon>
        <taxon>Pseudonocardiales</taxon>
        <taxon>Pseudonocardiaceae</taxon>
        <taxon>Lentzea</taxon>
    </lineage>
</organism>
<dbReference type="Proteomes" id="UP000316639">
    <property type="component" value="Unassembled WGS sequence"/>
</dbReference>
<feature type="transmembrane region" description="Helical" evidence="1">
    <location>
        <begin position="157"/>
        <end position="175"/>
    </location>
</feature>
<keyword evidence="3" id="KW-0645">Protease</keyword>
<dbReference type="GO" id="GO:0004175">
    <property type="term" value="F:endopeptidase activity"/>
    <property type="evidence" value="ECO:0007669"/>
    <property type="project" value="UniProtKB-ARBA"/>
</dbReference>
<evidence type="ECO:0000313" key="4">
    <source>
        <dbReference type="Proteomes" id="UP000316639"/>
    </source>
</evidence>
<feature type="transmembrane region" description="Helical" evidence="1">
    <location>
        <begin position="64"/>
        <end position="83"/>
    </location>
</feature>
<dbReference type="GO" id="GO:0008237">
    <property type="term" value="F:metallopeptidase activity"/>
    <property type="evidence" value="ECO:0007669"/>
    <property type="project" value="UniProtKB-KW"/>
</dbReference>
<dbReference type="AlphaFoldDB" id="A0A563ES04"/>
<dbReference type="GO" id="GO:0080120">
    <property type="term" value="P:CAAX-box protein maturation"/>
    <property type="evidence" value="ECO:0007669"/>
    <property type="project" value="UniProtKB-ARBA"/>
</dbReference>
<keyword evidence="1" id="KW-0472">Membrane</keyword>
<proteinExistence type="predicted"/>
<feature type="domain" description="CAAX prenyl protease 2/Lysostaphin resistance protein A-like" evidence="2">
    <location>
        <begin position="131"/>
        <end position="219"/>
    </location>
</feature>
<evidence type="ECO:0000313" key="3">
    <source>
        <dbReference type="EMBL" id="TWP50439.1"/>
    </source>
</evidence>
<keyword evidence="3" id="KW-0482">Metalloprotease</keyword>
<accession>A0A563ES04</accession>
<evidence type="ECO:0000259" key="2">
    <source>
        <dbReference type="Pfam" id="PF02517"/>
    </source>
</evidence>